<reference evidence="13" key="1">
    <citation type="submission" date="2007-11" db="EMBL/GenBank/DDBJ databases">
        <authorList>
            <person name="Fulton L."/>
            <person name="Clifton S."/>
            <person name="Fulton B."/>
            <person name="Xu J."/>
            <person name="Minx P."/>
            <person name="Pepin K.H."/>
            <person name="Johnson M."/>
            <person name="Thiruvilangam P."/>
            <person name="Bhonagiri V."/>
            <person name="Nash W.E."/>
            <person name="Mardis E.R."/>
            <person name="Wilson R.K."/>
        </authorList>
    </citation>
    <scope>NUCLEOTIDE SEQUENCE [LARGE SCALE GENOMIC DNA]</scope>
    <source>
        <strain evidence="13">DSM 14662</strain>
    </source>
</reference>
<evidence type="ECO:0000256" key="2">
    <source>
        <dbReference type="ARBA" id="ARBA00022475"/>
    </source>
</evidence>
<evidence type="ECO:0000256" key="11">
    <source>
        <dbReference type="HAMAP-Rule" id="MF_00276"/>
    </source>
</evidence>
<dbReference type="PANTHER" id="PTHR30042:SF2">
    <property type="entry name" value="POTASSIUM-TRANSPORTING ATPASE KDPC SUBUNIT"/>
    <property type="match status" value="1"/>
</dbReference>
<accession>B0MBR9</accession>
<comment type="subcellular location">
    <subcellularLocation>
        <location evidence="11">Cell membrane</location>
        <topology evidence="11">Single-pass membrane protein</topology>
    </subcellularLocation>
</comment>
<keyword evidence="14" id="KW-1185">Reference proteome</keyword>
<keyword evidence="4 11" id="KW-0812">Transmembrane</keyword>
<keyword evidence="7 11" id="KW-0630">Potassium</keyword>
<dbReference type="HOGENOM" id="CLU_077094_2_0_9"/>
<keyword evidence="5 11" id="KW-0547">Nucleotide-binding</keyword>
<keyword evidence="10 11" id="KW-0472">Membrane</keyword>
<evidence type="ECO:0000256" key="5">
    <source>
        <dbReference type="ARBA" id="ARBA00022741"/>
    </source>
</evidence>
<comment type="function">
    <text evidence="11">Part of the high-affinity ATP-driven potassium transport (or Kdp) system, which catalyzes the hydrolysis of ATP coupled with the electrogenic transport of potassium into the cytoplasm. This subunit acts as a catalytic chaperone that increases the ATP-binding affinity of the ATP-hydrolyzing subunit KdpB by the formation of a transient KdpB/KdpC/ATP ternary complex.</text>
</comment>
<name>B0MBR9_ANACD</name>
<evidence type="ECO:0000256" key="8">
    <source>
        <dbReference type="ARBA" id="ARBA00022989"/>
    </source>
</evidence>
<evidence type="ECO:0000256" key="1">
    <source>
        <dbReference type="ARBA" id="ARBA00022448"/>
    </source>
</evidence>
<gene>
    <name evidence="11" type="primary">kdpC</name>
    <name evidence="13" type="ORF">ANACAC_01090</name>
</gene>
<reference evidence="13" key="2">
    <citation type="submission" date="2013-11" db="EMBL/GenBank/DDBJ databases">
        <title>Draft genome sequence of Anaerostipes caccae (DSM 14662).</title>
        <authorList>
            <person name="Sudarsanam P."/>
            <person name="Ley R."/>
            <person name="Guruge J."/>
            <person name="Turnbaugh P.J."/>
            <person name="Mahowald M."/>
            <person name="Liep D."/>
            <person name="Gordon J."/>
        </authorList>
    </citation>
    <scope>NUCLEOTIDE SEQUENCE</scope>
    <source>
        <strain evidence="13">DSM 14662</strain>
    </source>
</reference>
<feature type="region of interest" description="Disordered" evidence="12">
    <location>
        <begin position="90"/>
        <end position="118"/>
    </location>
</feature>
<dbReference type="Pfam" id="PF02669">
    <property type="entry name" value="KdpC"/>
    <property type="match status" value="1"/>
</dbReference>
<proteinExistence type="inferred from homology"/>
<dbReference type="GO" id="GO:0005886">
    <property type="term" value="C:plasma membrane"/>
    <property type="evidence" value="ECO:0007669"/>
    <property type="project" value="UniProtKB-SubCell"/>
</dbReference>
<evidence type="ECO:0000256" key="9">
    <source>
        <dbReference type="ARBA" id="ARBA00023065"/>
    </source>
</evidence>
<keyword evidence="6 11" id="KW-0067">ATP-binding</keyword>
<evidence type="ECO:0000256" key="12">
    <source>
        <dbReference type="SAM" id="MobiDB-lite"/>
    </source>
</evidence>
<evidence type="ECO:0000256" key="3">
    <source>
        <dbReference type="ARBA" id="ARBA00022538"/>
    </source>
</evidence>
<keyword evidence="9 11" id="KW-0406">Ion transport</keyword>
<keyword evidence="1 11" id="KW-0813">Transport</keyword>
<keyword evidence="2 11" id="KW-1003">Cell membrane</keyword>
<dbReference type="GO" id="GO:0008556">
    <property type="term" value="F:P-type potassium transmembrane transporter activity"/>
    <property type="evidence" value="ECO:0007669"/>
    <property type="project" value="InterPro"/>
</dbReference>
<evidence type="ECO:0000256" key="4">
    <source>
        <dbReference type="ARBA" id="ARBA00022692"/>
    </source>
</evidence>
<evidence type="ECO:0000313" key="13">
    <source>
        <dbReference type="EMBL" id="EDR98503.1"/>
    </source>
</evidence>
<dbReference type="EMBL" id="ABAX03000010">
    <property type="protein sequence ID" value="EDR98503.1"/>
    <property type="molecule type" value="Genomic_DNA"/>
</dbReference>
<dbReference type="InterPro" id="IPR003820">
    <property type="entry name" value="KdpC"/>
</dbReference>
<dbReference type="AlphaFoldDB" id="B0MBR9"/>
<dbReference type="GO" id="GO:0005524">
    <property type="term" value="F:ATP binding"/>
    <property type="evidence" value="ECO:0007669"/>
    <property type="project" value="UniProtKB-UniRule"/>
</dbReference>
<evidence type="ECO:0000256" key="7">
    <source>
        <dbReference type="ARBA" id="ARBA00022958"/>
    </source>
</evidence>
<dbReference type="STRING" id="411490.ANACAC_01090"/>
<evidence type="ECO:0000313" key="14">
    <source>
        <dbReference type="Proteomes" id="UP000004935"/>
    </source>
</evidence>
<comment type="subunit">
    <text evidence="11">The system is composed of three essential subunits: KdpA, KdpB and KdpC.</text>
</comment>
<keyword evidence="3 11" id="KW-0633">Potassium transport</keyword>
<protein>
    <recommendedName>
        <fullName evidence="11">Potassium-transporting ATPase KdpC subunit</fullName>
    </recommendedName>
    <alternativeName>
        <fullName evidence="11">ATP phosphohydrolase [potassium-transporting] C chain</fullName>
    </alternativeName>
    <alternativeName>
        <fullName evidence="11">Potassium-binding and translocating subunit C</fullName>
    </alternativeName>
    <alternativeName>
        <fullName evidence="11">Potassium-translocating ATPase C chain</fullName>
    </alternativeName>
</protein>
<comment type="similarity">
    <text evidence="11">Belongs to the KdpC family.</text>
</comment>
<dbReference type="Proteomes" id="UP000004935">
    <property type="component" value="Unassembled WGS sequence"/>
</dbReference>
<dbReference type="eggNOG" id="COG2156">
    <property type="taxonomic scope" value="Bacteria"/>
</dbReference>
<dbReference type="PIRSF" id="PIRSF001296">
    <property type="entry name" value="K_ATPase_KdpC"/>
    <property type="match status" value="1"/>
</dbReference>
<evidence type="ECO:0000256" key="6">
    <source>
        <dbReference type="ARBA" id="ARBA00022840"/>
    </source>
</evidence>
<sequence length="220" mass="24252">MFSVMSKILKEDLPKAALILLIFSIICGLLYTLAVTGISQLLFPDKANGSIVEVNGKKYGSELLAQQFNDEKHMWGRIMNVDTKTFTDKDGSPVMYASPSNLTPAGETKQKDKGELKEDEKQMKELVADRVAMIRKANPEQTDKKVPVDLVTCSGSGLDPGISVAAAEYQIPRLVKTTGKSEAELRKIVDKYTVHKFLGIFGEEYVNVLKVNLALEGILK</sequence>
<dbReference type="PANTHER" id="PTHR30042">
    <property type="entry name" value="POTASSIUM-TRANSPORTING ATPASE C CHAIN"/>
    <property type="match status" value="1"/>
</dbReference>
<organism evidence="13 14">
    <name type="scientific">Anaerostipes caccae (strain DSM 14662 / CCUG 47493 / JCM 13470 / NCIMB 13811 / L1-92)</name>
    <dbReference type="NCBI Taxonomy" id="411490"/>
    <lineage>
        <taxon>Bacteria</taxon>
        <taxon>Bacillati</taxon>
        <taxon>Bacillota</taxon>
        <taxon>Clostridia</taxon>
        <taxon>Lachnospirales</taxon>
        <taxon>Lachnospiraceae</taxon>
        <taxon>Anaerostipes</taxon>
    </lineage>
</organism>
<feature type="compositionally biased region" description="Basic and acidic residues" evidence="12">
    <location>
        <begin position="108"/>
        <end position="118"/>
    </location>
</feature>
<comment type="caution">
    <text evidence="13">The sequence shown here is derived from an EMBL/GenBank/DDBJ whole genome shotgun (WGS) entry which is preliminary data.</text>
</comment>
<keyword evidence="8 11" id="KW-1133">Transmembrane helix</keyword>
<evidence type="ECO:0000256" key="10">
    <source>
        <dbReference type="ARBA" id="ARBA00023136"/>
    </source>
</evidence>
<dbReference type="HAMAP" id="MF_00276">
    <property type="entry name" value="KdpC"/>
    <property type="match status" value="1"/>
</dbReference>